<organism evidence="2 3">
    <name type="scientific">Oculimacula yallundae</name>
    <dbReference type="NCBI Taxonomy" id="86028"/>
    <lineage>
        <taxon>Eukaryota</taxon>
        <taxon>Fungi</taxon>
        <taxon>Dikarya</taxon>
        <taxon>Ascomycota</taxon>
        <taxon>Pezizomycotina</taxon>
        <taxon>Leotiomycetes</taxon>
        <taxon>Helotiales</taxon>
        <taxon>Ploettnerulaceae</taxon>
        <taxon>Oculimacula</taxon>
    </lineage>
</organism>
<feature type="compositionally biased region" description="Gly residues" evidence="1">
    <location>
        <begin position="90"/>
        <end position="103"/>
    </location>
</feature>
<proteinExistence type="predicted"/>
<keyword evidence="3" id="KW-1185">Reference proteome</keyword>
<feature type="compositionally biased region" description="Pro residues" evidence="1">
    <location>
        <begin position="142"/>
        <end position="153"/>
    </location>
</feature>
<feature type="region of interest" description="Disordered" evidence="1">
    <location>
        <begin position="1"/>
        <end position="54"/>
    </location>
</feature>
<feature type="region of interest" description="Disordered" evidence="1">
    <location>
        <begin position="77"/>
        <end position="159"/>
    </location>
</feature>
<comment type="caution">
    <text evidence="2">The sequence shown here is derived from an EMBL/GenBank/DDBJ whole genome shotgun (WGS) entry which is preliminary data.</text>
</comment>
<evidence type="ECO:0000313" key="3">
    <source>
        <dbReference type="Proteomes" id="UP001595075"/>
    </source>
</evidence>
<sequence length="159" mass="17368">MDPALGGTCIKNDTKPTTSTCKKKIRAEQQTRRSRKSARGSHTNDRREKADAQKKLDYIIQQNREVRYGIVALHQRTAPSVAMRNLIGPGPAGGPGRGRGGLPLRGNPGPGPGPRPGQFVPNNRLLLPPPERNPQFLGPPQGNGPPRVPMPPRFDPRKR</sequence>
<dbReference type="EMBL" id="JAZHXI010000005">
    <property type="protein sequence ID" value="KAL2071636.1"/>
    <property type="molecule type" value="Genomic_DNA"/>
</dbReference>
<evidence type="ECO:0000256" key="1">
    <source>
        <dbReference type="SAM" id="MobiDB-lite"/>
    </source>
</evidence>
<name>A0ABR4CNP7_9HELO</name>
<feature type="compositionally biased region" description="Basic and acidic residues" evidence="1">
    <location>
        <begin position="42"/>
        <end position="54"/>
    </location>
</feature>
<accession>A0ABR4CNP7</accession>
<evidence type="ECO:0000313" key="2">
    <source>
        <dbReference type="EMBL" id="KAL2071636.1"/>
    </source>
</evidence>
<gene>
    <name evidence="2" type="ORF">VTL71DRAFT_12871</name>
</gene>
<reference evidence="2 3" key="1">
    <citation type="journal article" date="2024" name="Commun. Biol.">
        <title>Comparative genomic analysis of thermophilic fungi reveals convergent evolutionary adaptations and gene losses.</title>
        <authorList>
            <person name="Steindorff A.S."/>
            <person name="Aguilar-Pontes M.V."/>
            <person name="Robinson A.J."/>
            <person name="Andreopoulos B."/>
            <person name="LaButti K."/>
            <person name="Kuo A."/>
            <person name="Mondo S."/>
            <person name="Riley R."/>
            <person name="Otillar R."/>
            <person name="Haridas S."/>
            <person name="Lipzen A."/>
            <person name="Grimwood J."/>
            <person name="Schmutz J."/>
            <person name="Clum A."/>
            <person name="Reid I.D."/>
            <person name="Moisan M.C."/>
            <person name="Butler G."/>
            <person name="Nguyen T.T.M."/>
            <person name="Dewar K."/>
            <person name="Conant G."/>
            <person name="Drula E."/>
            <person name="Henrissat B."/>
            <person name="Hansel C."/>
            <person name="Singer S."/>
            <person name="Hutchinson M.I."/>
            <person name="de Vries R.P."/>
            <person name="Natvig D.O."/>
            <person name="Powell A.J."/>
            <person name="Tsang A."/>
            <person name="Grigoriev I.V."/>
        </authorList>
    </citation>
    <scope>NUCLEOTIDE SEQUENCE [LARGE SCALE GENOMIC DNA]</scope>
    <source>
        <strain evidence="2 3">CBS 494.80</strain>
    </source>
</reference>
<dbReference type="Proteomes" id="UP001595075">
    <property type="component" value="Unassembled WGS sequence"/>
</dbReference>
<protein>
    <submittedName>
        <fullName evidence="2">Uncharacterized protein</fullName>
    </submittedName>
</protein>